<gene>
    <name evidence="1" type="ORF">L6654_42635</name>
</gene>
<comment type="caution">
    <text evidence="1">The sequence shown here is derived from an EMBL/GenBank/DDBJ whole genome shotgun (WGS) entry which is preliminary data.</text>
</comment>
<protein>
    <submittedName>
        <fullName evidence="1">Uncharacterized protein</fullName>
    </submittedName>
</protein>
<dbReference type="AlphaFoldDB" id="A0A9X1RKQ4"/>
<dbReference type="RefSeq" id="WP_237892202.1">
    <property type="nucleotide sequence ID" value="NZ_JAKLTY010000078.1"/>
</dbReference>
<organism evidence="1 2">
    <name type="scientific">Bradyrhizobium zhengyangense</name>
    <dbReference type="NCBI Taxonomy" id="2911009"/>
    <lineage>
        <taxon>Bacteria</taxon>
        <taxon>Pseudomonadati</taxon>
        <taxon>Pseudomonadota</taxon>
        <taxon>Alphaproteobacteria</taxon>
        <taxon>Hyphomicrobiales</taxon>
        <taxon>Nitrobacteraceae</taxon>
        <taxon>Bradyrhizobium</taxon>
    </lineage>
</organism>
<feature type="non-terminal residue" evidence="1">
    <location>
        <position position="1"/>
    </location>
</feature>
<evidence type="ECO:0000313" key="1">
    <source>
        <dbReference type="EMBL" id="MCG2633213.1"/>
    </source>
</evidence>
<name>A0A9X1RKQ4_9BRAD</name>
<dbReference type="EMBL" id="JAKLTY010000078">
    <property type="protein sequence ID" value="MCG2633213.1"/>
    <property type="molecule type" value="Genomic_DNA"/>
</dbReference>
<evidence type="ECO:0000313" key="2">
    <source>
        <dbReference type="Proteomes" id="UP001139054"/>
    </source>
</evidence>
<accession>A0A9X1RKQ4</accession>
<reference evidence="1" key="1">
    <citation type="submission" date="2022-01" db="EMBL/GenBank/DDBJ databases">
        <title>Genome sequnece data of strain Bradyrhizobium sp. nov.</title>
        <authorList>
            <person name="Zhang J."/>
        </authorList>
    </citation>
    <scope>NUCLEOTIDE SEQUENCE</scope>
    <source>
        <strain evidence="1">WYCCWR 13023</strain>
    </source>
</reference>
<dbReference type="Proteomes" id="UP001139054">
    <property type="component" value="Unassembled WGS sequence"/>
</dbReference>
<sequence>LRDNQSSTKLLRATIIAAIIIRPRHCLAILIAAHFLPRLPRYNLANATNYQGIESSAAASQDKRADV</sequence>
<proteinExistence type="predicted"/>